<keyword evidence="5" id="KW-1185">Reference proteome</keyword>
<keyword evidence="3" id="KW-1133">Transmembrane helix</keyword>
<dbReference type="Pfam" id="PF09527">
    <property type="entry name" value="ATPase_gene1"/>
    <property type="match status" value="1"/>
</dbReference>
<gene>
    <name evidence="4" type="ORF">DC366_10870</name>
</gene>
<dbReference type="EMBL" id="QCYH01000005">
    <property type="protein sequence ID" value="PVA10146.1"/>
    <property type="molecule type" value="Genomic_DNA"/>
</dbReference>
<comment type="similarity">
    <text evidence="1">Belongs to the bacterial AtpI family.</text>
</comment>
<evidence type="ECO:0000256" key="1">
    <source>
        <dbReference type="PIRNR" id="PIRNR032126"/>
    </source>
</evidence>
<dbReference type="RefSeq" id="WP_108692229.1">
    <property type="nucleotide sequence ID" value="NZ_QCYH01000005.1"/>
</dbReference>
<dbReference type="InterPro" id="IPR032820">
    <property type="entry name" value="ATPase_put"/>
</dbReference>
<sequence length="120" mass="13174">MTDPDERAKLRDLEDRINALKTPKKVKPHTDEHYSQAQLAWRMVIELVAGLLIGFGIGYGLDRLLGTLPIFLVFFTLLGLAAGIKVMIRSAQEIQEKQMADEAADKPPSGGAGVRDKDGD</sequence>
<evidence type="ECO:0000256" key="2">
    <source>
        <dbReference type="SAM" id="MobiDB-lite"/>
    </source>
</evidence>
<keyword evidence="1" id="KW-0406">Ion transport</keyword>
<dbReference type="PIRSF" id="PIRSF032126">
    <property type="entry name" value="F0F1_ATP_synthase_subunit_I"/>
    <property type="match status" value="1"/>
</dbReference>
<feature type="region of interest" description="Disordered" evidence="2">
    <location>
        <begin position="97"/>
        <end position="120"/>
    </location>
</feature>
<keyword evidence="1 3" id="KW-0472">Membrane</keyword>
<proteinExistence type="inferred from homology"/>
<dbReference type="GO" id="GO:1902600">
    <property type="term" value="P:proton transmembrane transport"/>
    <property type="evidence" value="ECO:0007669"/>
    <property type="project" value="UniProtKB-KW"/>
</dbReference>
<name>A0A2T7G6Z6_9RHOB</name>
<accession>A0A2T7G6Z6</accession>
<organism evidence="4 5">
    <name type="scientific">Pelagivirga sediminicola</name>
    <dbReference type="NCBI Taxonomy" id="2170575"/>
    <lineage>
        <taxon>Bacteria</taxon>
        <taxon>Pseudomonadati</taxon>
        <taxon>Pseudomonadota</taxon>
        <taxon>Alphaproteobacteria</taxon>
        <taxon>Rhodobacterales</taxon>
        <taxon>Paracoccaceae</taxon>
        <taxon>Pelagivirga</taxon>
    </lineage>
</organism>
<evidence type="ECO:0000313" key="4">
    <source>
        <dbReference type="EMBL" id="PVA10146.1"/>
    </source>
</evidence>
<dbReference type="InterPro" id="IPR016989">
    <property type="entry name" value="Atp1_alphaprobac"/>
</dbReference>
<evidence type="ECO:0000256" key="3">
    <source>
        <dbReference type="SAM" id="Phobius"/>
    </source>
</evidence>
<comment type="function">
    <text evidence="1">A possible function for this protein is to guide the assembly of the membrane sector of the ATPase enzyme complex.</text>
</comment>
<feature type="transmembrane region" description="Helical" evidence="3">
    <location>
        <begin position="67"/>
        <end position="88"/>
    </location>
</feature>
<keyword evidence="1" id="KW-0813">Transport</keyword>
<evidence type="ECO:0000313" key="5">
    <source>
        <dbReference type="Proteomes" id="UP000244446"/>
    </source>
</evidence>
<dbReference type="Proteomes" id="UP000244446">
    <property type="component" value="Unassembled WGS sequence"/>
</dbReference>
<dbReference type="AlphaFoldDB" id="A0A2T7G6Z6"/>
<reference evidence="4 5" key="1">
    <citation type="submission" date="2018-04" db="EMBL/GenBank/DDBJ databases">
        <title>Pelagivirga bohaiensis gen. nov., sp. nov., a bacterium isolated from the Bohai Sea.</title>
        <authorList>
            <person name="Ji X."/>
        </authorList>
    </citation>
    <scope>NUCLEOTIDE SEQUENCE [LARGE SCALE GENOMIC DNA]</scope>
    <source>
        <strain evidence="4 5">BH-SD19</strain>
    </source>
</reference>
<feature type="transmembrane region" description="Helical" evidence="3">
    <location>
        <begin position="39"/>
        <end position="61"/>
    </location>
</feature>
<comment type="caution">
    <text evidence="4">The sequence shown here is derived from an EMBL/GenBank/DDBJ whole genome shotgun (WGS) entry which is preliminary data.</text>
</comment>
<keyword evidence="3" id="KW-0812">Transmembrane</keyword>
<keyword evidence="1" id="KW-0375">Hydrogen ion transport</keyword>
<dbReference type="GO" id="GO:0045259">
    <property type="term" value="C:proton-transporting ATP synthase complex"/>
    <property type="evidence" value="ECO:0007669"/>
    <property type="project" value="UniProtKB-UniRule"/>
</dbReference>
<protein>
    <recommendedName>
        <fullName evidence="1">ATP synthase protein I</fullName>
    </recommendedName>
</protein>
<dbReference type="OrthoDB" id="15401at2"/>